<evidence type="ECO:0000313" key="9">
    <source>
        <dbReference type="Proteomes" id="UP000051870"/>
    </source>
</evidence>
<dbReference type="PANTHER" id="PTHR43124:SF10">
    <property type="entry name" value="PURINE EFFLUX PUMP PBUE"/>
    <property type="match status" value="1"/>
</dbReference>
<evidence type="ECO:0000256" key="3">
    <source>
        <dbReference type="ARBA" id="ARBA00022692"/>
    </source>
</evidence>
<gene>
    <name evidence="8" type="primary">pbuE</name>
    <name evidence="8" type="ORF">PH7735_02154</name>
</gene>
<name>A0A0P1IGD0_9RHOB</name>
<protein>
    <submittedName>
        <fullName evidence="8">Purine efflux pump PbuE</fullName>
    </submittedName>
</protein>
<dbReference type="PROSITE" id="PS50850">
    <property type="entry name" value="MFS"/>
    <property type="match status" value="1"/>
</dbReference>
<evidence type="ECO:0000313" key="8">
    <source>
        <dbReference type="EMBL" id="CUJ99042.1"/>
    </source>
</evidence>
<feature type="transmembrane region" description="Helical" evidence="6">
    <location>
        <begin position="319"/>
        <end position="341"/>
    </location>
</feature>
<feature type="transmembrane region" description="Helical" evidence="6">
    <location>
        <begin position="42"/>
        <end position="60"/>
    </location>
</feature>
<feature type="transmembrane region" description="Helical" evidence="6">
    <location>
        <begin position="72"/>
        <end position="92"/>
    </location>
</feature>
<feature type="transmembrane region" description="Helical" evidence="6">
    <location>
        <begin position="129"/>
        <end position="148"/>
    </location>
</feature>
<feature type="transmembrane region" description="Helical" evidence="6">
    <location>
        <begin position="263"/>
        <end position="281"/>
    </location>
</feature>
<dbReference type="SUPFAM" id="SSF103473">
    <property type="entry name" value="MFS general substrate transporter"/>
    <property type="match status" value="1"/>
</dbReference>
<proteinExistence type="predicted"/>
<evidence type="ECO:0000259" key="7">
    <source>
        <dbReference type="PROSITE" id="PS50850"/>
    </source>
</evidence>
<dbReference type="STRING" id="1715693.PH7735_02154"/>
<evidence type="ECO:0000256" key="5">
    <source>
        <dbReference type="ARBA" id="ARBA00023136"/>
    </source>
</evidence>
<evidence type="ECO:0000256" key="6">
    <source>
        <dbReference type="SAM" id="Phobius"/>
    </source>
</evidence>
<feature type="transmembrane region" description="Helical" evidence="6">
    <location>
        <begin position="234"/>
        <end position="251"/>
    </location>
</feature>
<keyword evidence="9" id="KW-1185">Reference proteome</keyword>
<feature type="transmembrane region" description="Helical" evidence="6">
    <location>
        <begin position="193"/>
        <end position="214"/>
    </location>
</feature>
<feature type="domain" description="Major facilitator superfamily (MFS) profile" evidence="7">
    <location>
        <begin position="1"/>
        <end position="375"/>
    </location>
</feature>
<dbReference type="PANTHER" id="PTHR43124">
    <property type="entry name" value="PURINE EFFLUX PUMP PBUE"/>
    <property type="match status" value="1"/>
</dbReference>
<dbReference type="RefSeq" id="WP_058311350.1">
    <property type="nucleotide sequence ID" value="NZ_CYTW01000002.1"/>
</dbReference>
<feature type="transmembrane region" description="Helical" evidence="6">
    <location>
        <begin position="98"/>
        <end position="117"/>
    </location>
</feature>
<dbReference type="AlphaFoldDB" id="A0A0P1IGD0"/>
<dbReference type="Gene3D" id="1.20.1250.20">
    <property type="entry name" value="MFS general substrate transporter like domains"/>
    <property type="match status" value="2"/>
</dbReference>
<dbReference type="InterPro" id="IPR036259">
    <property type="entry name" value="MFS_trans_sf"/>
</dbReference>
<dbReference type="GO" id="GO:0005886">
    <property type="term" value="C:plasma membrane"/>
    <property type="evidence" value="ECO:0007669"/>
    <property type="project" value="UniProtKB-SubCell"/>
</dbReference>
<evidence type="ECO:0000256" key="4">
    <source>
        <dbReference type="ARBA" id="ARBA00022989"/>
    </source>
</evidence>
<organism evidence="8 9">
    <name type="scientific">Shimia thalassica</name>
    <dbReference type="NCBI Taxonomy" id="1715693"/>
    <lineage>
        <taxon>Bacteria</taxon>
        <taxon>Pseudomonadati</taxon>
        <taxon>Pseudomonadota</taxon>
        <taxon>Alphaproteobacteria</taxon>
        <taxon>Rhodobacterales</taxon>
        <taxon>Roseobacteraceae</taxon>
    </lineage>
</organism>
<dbReference type="Pfam" id="PF07690">
    <property type="entry name" value="MFS_1"/>
    <property type="match status" value="1"/>
</dbReference>
<reference evidence="8" key="1">
    <citation type="submission" date="2015-09" db="EMBL/GenBank/DDBJ databases">
        <authorList>
            <consortium name="Swine Surveillance"/>
        </authorList>
    </citation>
    <scope>NUCLEOTIDE SEQUENCE [LARGE SCALE GENOMIC DNA]</scope>
    <source>
        <strain evidence="8">CECT 7735</strain>
    </source>
</reference>
<dbReference type="GO" id="GO:0022857">
    <property type="term" value="F:transmembrane transporter activity"/>
    <property type="evidence" value="ECO:0007669"/>
    <property type="project" value="InterPro"/>
</dbReference>
<keyword evidence="5 6" id="KW-0472">Membrane</keyword>
<dbReference type="GeneID" id="83881183"/>
<comment type="subcellular location">
    <subcellularLocation>
        <location evidence="1">Cell membrane</location>
        <topology evidence="1">Multi-pass membrane protein</topology>
    </subcellularLocation>
</comment>
<feature type="transmembrane region" description="Helical" evidence="6">
    <location>
        <begin position="347"/>
        <end position="369"/>
    </location>
</feature>
<keyword evidence="3 6" id="KW-0812">Transmembrane</keyword>
<dbReference type="InterPro" id="IPR011701">
    <property type="entry name" value="MFS"/>
</dbReference>
<dbReference type="Proteomes" id="UP000051870">
    <property type="component" value="Unassembled WGS sequence"/>
</dbReference>
<feature type="transmembrane region" description="Helical" evidence="6">
    <location>
        <begin position="154"/>
        <end position="173"/>
    </location>
</feature>
<evidence type="ECO:0000256" key="1">
    <source>
        <dbReference type="ARBA" id="ARBA00004651"/>
    </source>
</evidence>
<dbReference type="InterPro" id="IPR050189">
    <property type="entry name" value="MFS_Efflux_Transporters"/>
</dbReference>
<keyword evidence="4 6" id="KW-1133">Transmembrane helix</keyword>
<keyword evidence="2" id="KW-1003">Cell membrane</keyword>
<evidence type="ECO:0000256" key="2">
    <source>
        <dbReference type="ARBA" id="ARBA00022475"/>
    </source>
</evidence>
<accession>A0A0P1IGD0</accession>
<feature type="transmembrane region" description="Helical" evidence="6">
    <location>
        <begin position="287"/>
        <end position="307"/>
    </location>
</feature>
<dbReference type="EMBL" id="CYTW01000002">
    <property type="protein sequence ID" value="CUJ99042.1"/>
    <property type="molecule type" value="Genomic_DNA"/>
</dbReference>
<dbReference type="InterPro" id="IPR020846">
    <property type="entry name" value="MFS_dom"/>
</dbReference>
<sequence length="381" mass="39837">MILLLMISVGLIGANSLVLSPIAAEVASGVGAERTSDVMTAAAIYGISVALSALFFAPRADKVGPHKALETGLVLILIGLGFSIAATNLTVLSIGQGVVGAGAGMALPAIYSLAAIISPKGQESRTMGMVLTGWTLSMVGGVTLSAYVADLIHWRAVFGLLGFGSLVILIVLLKASFPPHVPATKVTSPISAVQVPGILPALFSVLMLGTGFYGVYNYLGAHLTDALHRNVGEAGWLTLSYGLGFGAAMLFDPWLDKVGPRRGLLAVFSGLAIYYVGMSAWTHSYAMIVALMFGWGVLQHLGLNLTVSRLSRLDPSQRGAVMGLNSTTMYASVFAATVLYRPGYESFGINLCLWISAALTLMGAAEALWARTSRTQPEKSV</sequence>